<proteinExistence type="predicted"/>
<dbReference type="Proteomes" id="UP000305511">
    <property type="component" value="Unassembled WGS sequence"/>
</dbReference>
<dbReference type="PIRSF" id="PIRSF006304">
    <property type="entry name" value="GatC"/>
    <property type="match status" value="1"/>
</dbReference>
<reference evidence="11" key="10">
    <citation type="submission" date="2023-03" db="EMBL/GenBank/DDBJ databases">
        <authorList>
            <person name="Zajac M."/>
            <person name="Kwit R."/>
            <person name="Wasyl D."/>
        </authorList>
    </citation>
    <scope>NUCLEOTIDE SEQUENCE</scope>
    <source>
        <strain evidence="11">691B_2</strain>
    </source>
</reference>
<evidence type="ECO:0000313" key="11">
    <source>
        <dbReference type="EMBL" id="MDN3190882.1"/>
    </source>
</evidence>
<name>A0A1G1SCT3_ENTFL</name>
<dbReference type="EMBL" id="RKMZ01000001">
    <property type="protein sequence ID" value="ROX34756.1"/>
    <property type="molecule type" value="Genomic_DNA"/>
</dbReference>
<evidence type="ECO:0000256" key="6">
    <source>
        <dbReference type="ARBA" id="ARBA00022692"/>
    </source>
</evidence>
<feature type="transmembrane region" description="Helical" evidence="9">
    <location>
        <begin position="255"/>
        <end position="278"/>
    </location>
</feature>
<reference evidence="18 26" key="8">
    <citation type="submission" date="2023-02" db="EMBL/GenBank/DDBJ databases">
        <title>Results of the 2020 Genomic Proficiency Test for the network of European Union Reference Laboratory for Antimicrobial Resistance assessing whole genome sequencing capacities.</title>
        <authorList>
            <person name="Hoffmann M."/>
            <person name="Luo Y."/>
            <person name="Sorensen L.H."/>
            <person name="Pedersen S.K."/>
            <person name="Hendriksen R.S."/>
        </authorList>
    </citation>
    <scope>NUCLEOTIDE SEQUENCE [LARGE SCALE GENOMIC DNA]</scope>
    <source>
        <strain evidence="18 26">GENOMIC22-006</strain>
    </source>
</reference>
<evidence type="ECO:0000256" key="9">
    <source>
        <dbReference type="SAM" id="Phobius"/>
    </source>
</evidence>
<keyword evidence="3" id="KW-1003">Cell membrane</keyword>
<dbReference type="Proteomes" id="UP000281488">
    <property type="component" value="Unassembled WGS sequence"/>
</dbReference>
<reference evidence="17 24" key="4">
    <citation type="submission" date="2019-02" db="EMBL/GenBank/DDBJ databases">
        <title>Bacteria dissemination in different level of health care in South Africa: the effectiveness of infections prevention and control.</title>
        <authorList>
            <person name="Shobo C."/>
            <person name="Amoako D.G."/>
            <person name="Allam M."/>
            <person name="Ismail A."/>
            <person name="Bester L.A."/>
            <person name="Essack S.Y."/>
        </authorList>
    </citation>
    <scope>NUCLEOTIDE SEQUENCE [LARGE SCALE GENOMIC DNA]</scope>
    <source>
        <strain evidence="17 24">2SIL2</strain>
    </source>
</reference>
<evidence type="ECO:0000313" key="18">
    <source>
        <dbReference type="EMBL" id="WEH21019.1"/>
    </source>
</evidence>
<evidence type="ECO:0000313" key="22">
    <source>
        <dbReference type="Proteomes" id="UP000281488"/>
    </source>
</evidence>
<reference evidence="12 20" key="1">
    <citation type="submission" date="2018-04" db="EMBL/GenBank/DDBJ databases">
        <authorList>
            <person name="Van Tyne D."/>
        </authorList>
    </citation>
    <scope>NUCLEOTIDE SEQUENCE [LARGE SCALE GENOMIC DNA]</scope>
    <source>
        <strain evidence="12 20">B2535</strain>
    </source>
</reference>
<feature type="transmembrane region" description="Helical" evidence="9">
    <location>
        <begin position="364"/>
        <end position="386"/>
    </location>
</feature>
<feature type="transmembrane region" description="Helical" evidence="9">
    <location>
        <begin position="132"/>
        <end position="165"/>
    </location>
</feature>
<evidence type="ECO:0000313" key="23">
    <source>
        <dbReference type="Proteomes" id="UP000292223"/>
    </source>
</evidence>
<accession>A0A1G1SCT3</accession>
<feature type="transmembrane region" description="Helical" evidence="9">
    <location>
        <begin position="338"/>
        <end position="357"/>
    </location>
</feature>
<sequence>MNTIIDLANTIFKPLIDLGAAPLMTIVLTLIALCFKVKPTRALEGGLKLGIALTGISAIIGILTTAFSDAMASFVERTGISLNITDVGWAPLATITWGSPYTLYFLLIMVIVNVIMLILNKTNTLDVDIFDIWHLSIVGLFAIFCGANLIIATILVIFIGVLKIINSDLMKPTFNDLLNAPDTNPMTTTHMNYMMNPIIMVFDKIFDKLFPWLDKYDFDAAKLNSKIGFWGSKFAIGIYLGIFVGLLAGQTPTQIFSLSFTAAVCLELFSLIGTWFIAAVEPLSQGITDFASNKLKGRTLNIGLDWPFLAGRAEIWAAANVLAPIMLLEAIVLPGNKLLPLGGIIAMGVTPALLVVTRGKLIRMIIIGAIELPLFLWSGTLIAPFVTETAKKVGAFPAGLNNNTLISHTTMEGPMEKFLGYLVGNASQGQLEFILYACLALVAYLLIFIWYAKQMKKRNIIYAQKAQ</sequence>
<evidence type="ECO:0000313" key="16">
    <source>
        <dbReference type="EMBL" id="STP66200.1"/>
    </source>
</evidence>
<dbReference type="InterPro" id="IPR004703">
    <property type="entry name" value="PTS_sugar-sp_permease"/>
</dbReference>
<dbReference type="EMBL" id="CP119159">
    <property type="protein sequence ID" value="WEH21019.1"/>
    <property type="molecule type" value="Genomic_DNA"/>
</dbReference>
<dbReference type="EMBL" id="SIYF01000317">
    <property type="protein sequence ID" value="TKK78867.1"/>
    <property type="molecule type" value="Genomic_DNA"/>
</dbReference>
<dbReference type="EMBL" id="JAREWH010000001">
    <property type="protein sequence ID" value="MDN3190882.1"/>
    <property type="molecule type" value="Genomic_DNA"/>
</dbReference>
<evidence type="ECO:0000313" key="12">
    <source>
        <dbReference type="EMBL" id="PTN77924.1"/>
    </source>
</evidence>
<evidence type="ECO:0000313" key="26">
    <source>
        <dbReference type="Proteomes" id="UP001221642"/>
    </source>
</evidence>
<protein>
    <submittedName>
        <fullName evidence="12">PTS glucitol transporter subunit IIA</fullName>
    </submittedName>
    <submittedName>
        <fullName evidence="16">PTS system galactitol-specific EIIC component</fullName>
    </submittedName>
</protein>
<dbReference type="AlphaFoldDB" id="A0A1G1SCT3"/>
<keyword evidence="4" id="KW-0762">Sugar transport</keyword>
<dbReference type="EMBL" id="SEWT01000007">
    <property type="protein sequence ID" value="RYU31564.1"/>
    <property type="molecule type" value="Genomic_DNA"/>
</dbReference>
<evidence type="ECO:0000256" key="2">
    <source>
        <dbReference type="ARBA" id="ARBA00022448"/>
    </source>
</evidence>
<reference evidence="15 23" key="5">
    <citation type="submission" date="2019-02" db="EMBL/GenBank/DDBJ databases">
        <title>From farm to fork: dissemination of Tn554::fexA-optrA in linezolid-resistant Enterococcus faecalis clones from chicken feces and meat in Tunisia.</title>
        <authorList>
            <person name="Tedim A.P."/>
            <person name="Elghaieb H."/>
            <person name="Abbassi M.S."/>
            <person name="Novais C."/>
            <person name="Hassen A."/>
            <person name="Peixe L."/>
            <person name="Freitas A.R."/>
        </authorList>
    </citation>
    <scope>NUCLEOTIDE SEQUENCE [LARGE SCALE GENOMIC DNA]</scope>
    <source>
        <strain evidence="15 23">728T</strain>
    </source>
</reference>
<reference evidence="13 25" key="6">
    <citation type="submission" date="2020-08" db="EMBL/GenBank/DDBJ databases">
        <title>Enterococcus faecalis SF28073 genome assembly.</title>
        <authorList>
            <person name="Duerkop B.A."/>
            <person name="Johnson C.N."/>
        </authorList>
    </citation>
    <scope>NUCLEOTIDE SEQUENCE [LARGE SCALE GENOMIC DNA]</scope>
    <source>
        <strain evidence="13 25">SF28073</strain>
    </source>
</reference>
<comment type="subcellular location">
    <subcellularLocation>
        <location evidence="1">Cell membrane</location>
        <topology evidence="1">Multi-pass membrane protein</topology>
    </subcellularLocation>
</comment>
<dbReference type="Proteomes" id="UP001173174">
    <property type="component" value="Unassembled WGS sequence"/>
</dbReference>
<keyword evidence="5" id="KW-0598">Phosphotransferase system</keyword>
<keyword evidence="8 9" id="KW-0472">Membrane</keyword>
<evidence type="ECO:0000313" key="14">
    <source>
        <dbReference type="EMBL" id="ROX34756.1"/>
    </source>
</evidence>
<reference evidence="19 27" key="9">
    <citation type="submission" date="2023-03" db="EMBL/GenBank/DDBJ databases">
        <title>Complete genome sequence of an Enterococcus faecalis urinary isolate.</title>
        <authorList>
            <person name="Brauer A.L."/>
            <person name="Armbruster C.E."/>
        </authorList>
    </citation>
    <scope>NUCLEOTIDE SEQUENCE [LARGE SCALE GENOMIC DNA]</scope>
    <source>
        <strain evidence="19 27">3143</strain>
    </source>
</reference>
<feature type="transmembrane region" description="Helical" evidence="9">
    <location>
        <begin position="47"/>
        <end position="67"/>
    </location>
</feature>
<feature type="transmembrane region" description="Helical" evidence="9">
    <location>
        <begin position="433"/>
        <end position="452"/>
    </location>
</feature>
<keyword evidence="2" id="KW-0813">Transport</keyword>
<evidence type="ECO:0000313" key="15">
    <source>
        <dbReference type="EMBL" id="RYU31564.1"/>
    </source>
</evidence>
<dbReference type="GO" id="GO:0009401">
    <property type="term" value="P:phosphoenolpyruvate-dependent sugar phosphotransferase system"/>
    <property type="evidence" value="ECO:0007669"/>
    <property type="project" value="UniProtKB-KW"/>
</dbReference>
<reference evidence="16 21" key="2">
    <citation type="submission" date="2018-06" db="EMBL/GenBank/DDBJ databases">
        <authorList>
            <consortium name="Pathogen Informatics"/>
            <person name="Doyle S."/>
        </authorList>
    </citation>
    <scope>NUCLEOTIDE SEQUENCE [LARGE SCALE GENOMIC DNA]</scope>
    <source>
        <strain evidence="16 21">NCTC13379</strain>
    </source>
</reference>
<evidence type="ECO:0000313" key="13">
    <source>
        <dbReference type="EMBL" id="QNP38061.1"/>
    </source>
</evidence>
<evidence type="ECO:0000313" key="21">
    <source>
        <dbReference type="Proteomes" id="UP000254396"/>
    </source>
</evidence>
<feature type="transmembrane region" description="Helical" evidence="9">
    <location>
        <begin position="15"/>
        <end position="35"/>
    </location>
</feature>
<gene>
    <name evidence="16" type="primary">gatC_1</name>
    <name evidence="12" type="ORF">DAI13_09210</name>
    <name evidence="14" type="ORF">EGW16_00030</name>
    <name evidence="15" type="ORF">EU507_10835</name>
    <name evidence="17" type="ORF">EY666_12420</name>
    <name evidence="13" type="ORF">H9Q64_01835</name>
    <name evidence="16" type="ORF">NCTC13379_02002</name>
    <name evidence="19" type="ORF">P0083_09035</name>
    <name evidence="18" type="ORF">P0D81_07960</name>
    <name evidence="11" type="ORF">P0E79_00080</name>
</gene>
<dbReference type="GO" id="GO:0005886">
    <property type="term" value="C:plasma membrane"/>
    <property type="evidence" value="ECO:0007669"/>
    <property type="project" value="UniProtKB-SubCell"/>
</dbReference>
<dbReference type="EMBL" id="UGIX01000001">
    <property type="protein sequence ID" value="STP66200.1"/>
    <property type="molecule type" value="Genomic_DNA"/>
</dbReference>
<dbReference type="EMBL" id="CP060804">
    <property type="protein sequence ID" value="QNP38061.1"/>
    <property type="molecule type" value="Genomic_DNA"/>
</dbReference>
<dbReference type="GO" id="GO:0015577">
    <property type="term" value="F:galactitol transmembrane transporter activity"/>
    <property type="evidence" value="ECO:0007669"/>
    <property type="project" value="InterPro"/>
</dbReference>
<dbReference type="InterPro" id="IPR013853">
    <property type="entry name" value="EIIC-GAT"/>
</dbReference>
<evidence type="ECO:0000313" key="25">
    <source>
        <dbReference type="Proteomes" id="UP000516122"/>
    </source>
</evidence>
<dbReference type="Proteomes" id="UP000244140">
    <property type="component" value="Unassembled WGS sequence"/>
</dbReference>
<evidence type="ECO:0000313" key="20">
    <source>
        <dbReference type="Proteomes" id="UP000244140"/>
    </source>
</evidence>
<feature type="transmembrane region" description="Helical" evidence="9">
    <location>
        <begin position="101"/>
        <end position="120"/>
    </location>
</feature>
<dbReference type="EMBL" id="PZZH01000001">
    <property type="protein sequence ID" value="PTN77924.1"/>
    <property type="molecule type" value="Genomic_DNA"/>
</dbReference>
<feature type="domain" description="PTS EIIC type-2" evidence="10">
    <location>
        <begin position="12"/>
        <end position="450"/>
    </location>
</feature>
<evidence type="ECO:0000256" key="7">
    <source>
        <dbReference type="ARBA" id="ARBA00022989"/>
    </source>
</evidence>
<reference evidence="11" key="7">
    <citation type="journal article" date="2023" name="Pathogens">
        <title>Prevalence of Enterococcus spp. and the Whole-Genome Characteristics of Enterococcus faecium and Enterococcus faecalis Strains Isolated from Free-Living Birds in Poland.</title>
        <authorList>
            <person name="Kwit R."/>
            <person name="Zajac M."/>
            <person name="Smialowska-Weglinska A."/>
            <person name="Skarzynska M."/>
            <person name="Bomba A."/>
            <person name="Lalak A."/>
            <person name="Skrzypiec E."/>
            <person name="Wojdat D."/>
            <person name="Koza W."/>
            <person name="Mikos-Wojewoda E."/>
            <person name="Pasim P."/>
            <person name="Skora M."/>
            <person name="Polak M."/>
            <person name="Wiacek J."/>
            <person name="Wasyl D."/>
        </authorList>
    </citation>
    <scope>NUCLEOTIDE SEQUENCE</scope>
    <source>
        <strain evidence="11">691B_2</strain>
    </source>
</reference>
<evidence type="ECO:0000313" key="17">
    <source>
        <dbReference type="EMBL" id="TKK78867.1"/>
    </source>
</evidence>
<evidence type="ECO:0000256" key="1">
    <source>
        <dbReference type="ARBA" id="ARBA00004651"/>
    </source>
</evidence>
<evidence type="ECO:0000256" key="3">
    <source>
        <dbReference type="ARBA" id="ARBA00022475"/>
    </source>
</evidence>
<dbReference type="Proteomes" id="UP001221642">
    <property type="component" value="Chromosome"/>
</dbReference>
<evidence type="ECO:0000256" key="4">
    <source>
        <dbReference type="ARBA" id="ARBA00022597"/>
    </source>
</evidence>
<dbReference type="GeneID" id="60894138"/>
<dbReference type="PANTHER" id="PTHR37324">
    <property type="entry name" value="PTS SYSTEM GALACTITOL-SPECIFIC EIIC COMPONENT"/>
    <property type="match status" value="1"/>
</dbReference>
<dbReference type="InterPro" id="IPR013014">
    <property type="entry name" value="PTS_EIIC_2"/>
</dbReference>
<evidence type="ECO:0000259" key="10">
    <source>
        <dbReference type="PROSITE" id="PS51104"/>
    </source>
</evidence>
<dbReference type="Pfam" id="PF03611">
    <property type="entry name" value="EIIC-GAT"/>
    <property type="match status" value="1"/>
</dbReference>
<reference evidence="14 22" key="3">
    <citation type="submission" date="2018-10" db="EMBL/GenBank/DDBJ databases">
        <title>Genotypes and phenotypes of Enterococci isolated from broiler chickens.</title>
        <authorList>
            <person name="Muhammad A.R."/>
            <person name="Diarra M.S."/>
        </authorList>
    </citation>
    <scope>NUCLEOTIDE SEQUENCE [LARGE SCALE GENOMIC DNA]</scope>
    <source>
        <strain evidence="14 22">LIT2 A36'</strain>
    </source>
</reference>
<keyword evidence="7 9" id="KW-1133">Transmembrane helix</keyword>
<dbReference type="Proteomes" id="UP000516122">
    <property type="component" value="Chromosome"/>
</dbReference>
<keyword evidence="6 9" id="KW-0812">Transmembrane</keyword>
<dbReference type="PANTHER" id="PTHR37324:SF2">
    <property type="entry name" value="PTS SYSTEM GALACTITOL-SPECIFIC EIIC COMPONENT"/>
    <property type="match status" value="1"/>
</dbReference>
<organism evidence="12 20">
    <name type="scientific">Enterococcus faecalis</name>
    <name type="common">Streptococcus faecalis</name>
    <dbReference type="NCBI Taxonomy" id="1351"/>
    <lineage>
        <taxon>Bacteria</taxon>
        <taxon>Bacillati</taxon>
        <taxon>Bacillota</taxon>
        <taxon>Bacilli</taxon>
        <taxon>Lactobacillales</taxon>
        <taxon>Enterococcaceae</taxon>
        <taxon>Enterococcus</taxon>
    </lineage>
</organism>
<dbReference type="RefSeq" id="WP_002357183.1">
    <property type="nucleotide sequence ID" value="NZ_AP018538.1"/>
</dbReference>
<evidence type="ECO:0000313" key="19">
    <source>
        <dbReference type="EMBL" id="WER41490.1"/>
    </source>
</evidence>
<evidence type="ECO:0000256" key="5">
    <source>
        <dbReference type="ARBA" id="ARBA00022683"/>
    </source>
</evidence>
<dbReference type="Proteomes" id="UP000254396">
    <property type="component" value="Unassembled WGS sequence"/>
</dbReference>
<feature type="transmembrane region" description="Helical" evidence="9">
    <location>
        <begin position="227"/>
        <end position="248"/>
    </location>
</feature>
<dbReference type="OMA" id="CKRNMFR"/>
<evidence type="ECO:0000313" key="27">
    <source>
        <dbReference type="Proteomes" id="UP001222182"/>
    </source>
</evidence>
<dbReference type="Proteomes" id="UP001222182">
    <property type="component" value="Chromosome"/>
</dbReference>
<dbReference type="EMBL" id="CP119528">
    <property type="protein sequence ID" value="WER41490.1"/>
    <property type="molecule type" value="Genomic_DNA"/>
</dbReference>
<dbReference type="Proteomes" id="UP000292223">
    <property type="component" value="Unassembled WGS sequence"/>
</dbReference>
<evidence type="ECO:0000313" key="24">
    <source>
        <dbReference type="Proteomes" id="UP000305511"/>
    </source>
</evidence>
<evidence type="ECO:0000256" key="8">
    <source>
        <dbReference type="ARBA" id="ARBA00023136"/>
    </source>
</evidence>
<dbReference type="PROSITE" id="PS51104">
    <property type="entry name" value="PTS_EIIC_TYPE_2"/>
    <property type="match status" value="1"/>
</dbReference>